<evidence type="ECO:0000259" key="4">
    <source>
        <dbReference type="PROSITE" id="PS01124"/>
    </source>
</evidence>
<keyword evidence="3" id="KW-0804">Transcription</keyword>
<organism evidence="5 6">
    <name type="scientific">Amycolatopsis rhabdoformis</name>
    <dbReference type="NCBI Taxonomy" id="1448059"/>
    <lineage>
        <taxon>Bacteria</taxon>
        <taxon>Bacillati</taxon>
        <taxon>Actinomycetota</taxon>
        <taxon>Actinomycetes</taxon>
        <taxon>Pseudonocardiales</taxon>
        <taxon>Pseudonocardiaceae</taxon>
        <taxon>Amycolatopsis</taxon>
    </lineage>
</organism>
<dbReference type="InterPro" id="IPR050204">
    <property type="entry name" value="AraC_XylS_family_regulators"/>
</dbReference>
<gene>
    <name evidence="5" type="ORF">VSH64_08760</name>
</gene>
<evidence type="ECO:0000256" key="1">
    <source>
        <dbReference type="ARBA" id="ARBA00023015"/>
    </source>
</evidence>
<dbReference type="RefSeq" id="WP_326835006.1">
    <property type="nucleotide sequence ID" value="NZ_CP142149.1"/>
</dbReference>
<reference evidence="5 6" key="1">
    <citation type="journal article" date="2015" name="Int. J. Syst. Evol. Microbiol.">
        <title>Amycolatopsis rhabdoformis sp. nov., an actinomycete isolated from a tropical forest soil.</title>
        <authorList>
            <person name="Souza W.R."/>
            <person name="Silva R.E."/>
            <person name="Goodfellow M."/>
            <person name="Busarakam K."/>
            <person name="Figueiro F.S."/>
            <person name="Ferreira D."/>
            <person name="Rodrigues-Filho E."/>
            <person name="Moraes L.A.B."/>
            <person name="Zucchi T.D."/>
        </authorList>
    </citation>
    <scope>NUCLEOTIDE SEQUENCE [LARGE SCALE GENOMIC DNA]</scope>
    <source>
        <strain evidence="5 6">NCIMB 14900</strain>
    </source>
</reference>
<protein>
    <submittedName>
        <fullName evidence="5">AraC family transcriptional regulator</fullName>
    </submittedName>
</protein>
<dbReference type="InterPro" id="IPR018060">
    <property type="entry name" value="HTH_AraC"/>
</dbReference>
<feature type="domain" description="HTH araC/xylS-type" evidence="4">
    <location>
        <begin position="205"/>
        <end position="306"/>
    </location>
</feature>
<proteinExistence type="predicted"/>
<evidence type="ECO:0000256" key="3">
    <source>
        <dbReference type="ARBA" id="ARBA00023163"/>
    </source>
</evidence>
<dbReference type="InterPro" id="IPR035418">
    <property type="entry name" value="AraC-bd_2"/>
</dbReference>
<dbReference type="Proteomes" id="UP001330812">
    <property type="component" value="Chromosome"/>
</dbReference>
<dbReference type="InterPro" id="IPR009057">
    <property type="entry name" value="Homeodomain-like_sf"/>
</dbReference>
<evidence type="ECO:0000256" key="2">
    <source>
        <dbReference type="ARBA" id="ARBA00023125"/>
    </source>
</evidence>
<dbReference type="PROSITE" id="PS01124">
    <property type="entry name" value="HTH_ARAC_FAMILY_2"/>
    <property type="match status" value="1"/>
</dbReference>
<dbReference type="Pfam" id="PF12833">
    <property type="entry name" value="HTH_18"/>
    <property type="match status" value="1"/>
</dbReference>
<keyword evidence="1" id="KW-0805">Transcription regulation</keyword>
<dbReference type="PANTHER" id="PTHR46796">
    <property type="entry name" value="HTH-TYPE TRANSCRIPTIONAL ACTIVATOR RHAS-RELATED"/>
    <property type="match status" value="1"/>
</dbReference>
<dbReference type="Pfam" id="PF14525">
    <property type="entry name" value="AraC_binding_2"/>
    <property type="match status" value="1"/>
</dbReference>
<dbReference type="SUPFAM" id="SSF46689">
    <property type="entry name" value="Homeodomain-like"/>
    <property type="match status" value="1"/>
</dbReference>
<name>A0ABZ1IET2_9PSEU</name>
<evidence type="ECO:0000313" key="6">
    <source>
        <dbReference type="Proteomes" id="UP001330812"/>
    </source>
</evidence>
<keyword evidence="6" id="KW-1185">Reference proteome</keyword>
<dbReference type="Gene3D" id="1.10.10.60">
    <property type="entry name" value="Homeodomain-like"/>
    <property type="match status" value="1"/>
</dbReference>
<dbReference type="SMART" id="SM00342">
    <property type="entry name" value="HTH_ARAC"/>
    <property type="match status" value="1"/>
</dbReference>
<dbReference type="EMBL" id="CP142149">
    <property type="protein sequence ID" value="WSE32198.1"/>
    <property type="molecule type" value="Genomic_DNA"/>
</dbReference>
<keyword evidence="2" id="KW-0238">DNA-binding</keyword>
<accession>A0ABZ1IET2</accession>
<sequence>MEPTRITSVTDYHQVLSDSFGTVTSDTISEKLSAGEISSHHLGHDVSLVESRSHDTGSPNLAAFRAKASSSGLVFFTVITAGRALFRQHDRVAEVATGEGVLCEAQQDWEVRFPLGKCSLTLAMPSDLLAARSSVVSERCTRAMNSGQPSTGLLTRYLTHLYELAGGLSIDQRADAGVIARDLLAMTLRGLTVAPESAGPDVTLAMLRTYIHRHLADSRLTVADLARLHQLSPRYVHKLFDRIETTPAAYIREHRALAARAILSDRAYDHWDITEVAAAAGFAELRTMERVFRTRFGLTPTQWRHFSSTT</sequence>
<dbReference type="PANTHER" id="PTHR46796:SF6">
    <property type="entry name" value="ARAC SUBFAMILY"/>
    <property type="match status" value="1"/>
</dbReference>
<evidence type="ECO:0000313" key="5">
    <source>
        <dbReference type="EMBL" id="WSE32198.1"/>
    </source>
</evidence>